<protein>
    <recommendedName>
        <fullName evidence="3">Minor capsid protein</fullName>
    </recommendedName>
</protein>
<dbReference type="InterPro" id="IPR024411">
    <property type="entry name" value="Tail_terminator_phage"/>
</dbReference>
<dbReference type="KEGG" id="sgy:Sgly_0345"/>
<accession>F0SXG5</accession>
<evidence type="ECO:0008006" key="3">
    <source>
        <dbReference type="Google" id="ProtNLM"/>
    </source>
</evidence>
<keyword evidence="2" id="KW-1185">Reference proteome</keyword>
<dbReference type="Pfam" id="PF12691">
    <property type="entry name" value="Phage_tail_terminator_6"/>
    <property type="match status" value="1"/>
</dbReference>
<dbReference type="AlphaFoldDB" id="F0SXG5"/>
<dbReference type="STRING" id="645991.Sgly_0345"/>
<evidence type="ECO:0000313" key="2">
    <source>
        <dbReference type="Proteomes" id="UP000007488"/>
    </source>
</evidence>
<sequence>MSIIKALQDYLKTYGGMDMRPISEVLTDQTRENASSYALAPSGNGKTVTDIVGNKTFENNYVFYAKEAVADEIDRQENYDFLEDLSDWLDEQNDAGNLPELPGQYEAESLEVSNVLLFDIDEDGTGLYQVQIKLILTKKKG</sequence>
<dbReference type="HOGENOM" id="CLU_1824369_0_0_9"/>
<dbReference type="OrthoDB" id="1690493at2"/>
<reference evidence="2" key="2">
    <citation type="submission" date="2011-02" db="EMBL/GenBank/DDBJ databases">
        <title>The complete genome of Syntrophobotulus glycolicus DSM 8271.</title>
        <authorList>
            <person name="Lucas S."/>
            <person name="Copeland A."/>
            <person name="Lapidus A."/>
            <person name="Bruce D."/>
            <person name="Goodwin L."/>
            <person name="Pitluck S."/>
            <person name="Kyrpides N."/>
            <person name="Mavromatis K."/>
            <person name="Pagani I."/>
            <person name="Ivanova N."/>
            <person name="Mikhailova N."/>
            <person name="Chertkov O."/>
            <person name="Held B."/>
            <person name="Detter J.C."/>
            <person name="Tapia R."/>
            <person name="Han C."/>
            <person name="Land M."/>
            <person name="Hauser L."/>
            <person name="Markowitz V."/>
            <person name="Cheng J.-F."/>
            <person name="Hugenholtz P."/>
            <person name="Woyke T."/>
            <person name="Wu D."/>
            <person name="Spring S."/>
            <person name="Schroeder M."/>
            <person name="Brambilla E."/>
            <person name="Klenk H.-P."/>
            <person name="Eisen J.A."/>
        </authorList>
    </citation>
    <scope>NUCLEOTIDE SEQUENCE [LARGE SCALE GENOMIC DNA]</scope>
    <source>
        <strain evidence="2">DSM 8271 / FlGlyR</strain>
    </source>
</reference>
<dbReference type="Proteomes" id="UP000007488">
    <property type="component" value="Chromosome"/>
</dbReference>
<evidence type="ECO:0000313" key="1">
    <source>
        <dbReference type="EMBL" id="ADY54711.1"/>
    </source>
</evidence>
<name>F0SXG5_SYNGF</name>
<gene>
    <name evidence="1" type="ordered locus">Sgly_0345</name>
</gene>
<organism evidence="1 2">
    <name type="scientific">Syntrophobotulus glycolicus (strain DSM 8271 / FlGlyR)</name>
    <dbReference type="NCBI Taxonomy" id="645991"/>
    <lineage>
        <taxon>Bacteria</taxon>
        <taxon>Bacillati</taxon>
        <taxon>Bacillota</taxon>
        <taxon>Clostridia</taxon>
        <taxon>Eubacteriales</taxon>
        <taxon>Desulfitobacteriaceae</taxon>
        <taxon>Syntrophobotulus</taxon>
    </lineage>
</organism>
<reference evidence="1 2" key="1">
    <citation type="journal article" date="2011" name="Stand. Genomic Sci.">
        <title>Complete genome sequence of Syntrophobotulus glycolicus type strain (FlGlyR).</title>
        <authorList>
            <person name="Han C."/>
            <person name="Mwirichia R."/>
            <person name="Chertkov O."/>
            <person name="Held B."/>
            <person name="Lapidus A."/>
            <person name="Nolan M."/>
            <person name="Lucas S."/>
            <person name="Hammon N."/>
            <person name="Deshpande S."/>
            <person name="Cheng J.F."/>
            <person name="Tapia R."/>
            <person name="Goodwin L."/>
            <person name="Pitluck S."/>
            <person name="Huntemann M."/>
            <person name="Liolios K."/>
            <person name="Ivanova N."/>
            <person name="Pagani I."/>
            <person name="Mavromatis K."/>
            <person name="Ovchinikova G."/>
            <person name="Pati A."/>
            <person name="Chen A."/>
            <person name="Palaniappan K."/>
            <person name="Land M."/>
            <person name="Hauser L."/>
            <person name="Brambilla E.M."/>
            <person name="Rohde M."/>
            <person name="Spring S."/>
            <person name="Sikorski J."/>
            <person name="Goker M."/>
            <person name="Woyke T."/>
            <person name="Bristow J."/>
            <person name="Eisen J.A."/>
            <person name="Markowitz V."/>
            <person name="Hugenholtz P."/>
            <person name="Kyrpides N.C."/>
            <person name="Klenk H.P."/>
            <person name="Detter J.C."/>
        </authorList>
    </citation>
    <scope>NUCLEOTIDE SEQUENCE [LARGE SCALE GENOMIC DNA]</scope>
    <source>
        <strain evidence="2">DSM 8271 / FlGlyR</strain>
    </source>
</reference>
<proteinExistence type="predicted"/>
<dbReference type="EMBL" id="CP002547">
    <property type="protein sequence ID" value="ADY54711.1"/>
    <property type="molecule type" value="Genomic_DNA"/>
</dbReference>
<dbReference type="RefSeq" id="WP_013623582.1">
    <property type="nucleotide sequence ID" value="NC_015172.1"/>
</dbReference>